<evidence type="ECO:0000313" key="2">
    <source>
        <dbReference type="RefSeq" id="XP_003740206.1"/>
    </source>
</evidence>
<dbReference type="RefSeq" id="XP_003740206.1">
    <property type="nucleotide sequence ID" value="XM_003740158.2"/>
</dbReference>
<dbReference type="KEGG" id="goe:100907928"/>
<gene>
    <name evidence="2" type="primary">LOC100907928</name>
</gene>
<dbReference type="GeneID" id="100907928"/>
<dbReference type="Proteomes" id="UP000694867">
    <property type="component" value="Unplaced"/>
</dbReference>
<name>A0AAJ6QQ37_9ACAR</name>
<reference evidence="2" key="1">
    <citation type="submission" date="2025-08" db="UniProtKB">
        <authorList>
            <consortium name="RefSeq"/>
        </authorList>
    </citation>
    <scope>IDENTIFICATION</scope>
</reference>
<proteinExistence type="predicted"/>
<organism evidence="1 2">
    <name type="scientific">Galendromus occidentalis</name>
    <name type="common">western predatory mite</name>
    <dbReference type="NCBI Taxonomy" id="34638"/>
    <lineage>
        <taxon>Eukaryota</taxon>
        <taxon>Metazoa</taxon>
        <taxon>Ecdysozoa</taxon>
        <taxon>Arthropoda</taxon>
        <taxon>Chelicerata</taxon>
        <taxon>Arachnida</taxon>
        <taxon>Acari</taxon>
        <taxon>Parasitiformes</taxon>
        <taxon>Mesostigmata</taxon>
        <taxon>Gamasina</taxon>
        <taxon>Phytoseioidea</taxon>
        <taxon>Phytoseiidae</taxon>
        <taxon>Typhlodrominae</taxon>
        <taxon>Galendromus</taxon>
    </lineage>
</organism>
<evidence type="ECO:0000313" key="1">
    <source>
        <dbReference type="Proteomes" id="UP000694867"/>
    </source>
</evidence>
<keyword evidence="1" id="KW-1185">Reference proteome</keyword>
<accession>A0AAJ6QQ37</accession>
<protein>
    <submittedName>
        <fullName evidence="2">Uncharacterized protein LOC100907928</fullName>
    </submittedName>
</protein>
<dbReference type="AlphaFoldDB" id="A0AAJ6QQ37"/>
<sequence length="129" mass="15287">MERFEGTVVGAQIRRSPKRIVDLWNLSKSEVSTRFAETVVEHFRNNEEPVDLLYDQDVDYRILHRVFRKHFTEILKFLQEFVETVDLDPELRQAASVYINYIEQDEMMIRFGPDPLSLTPLQMILQAVD</sequence>